<evidence type="ECO:0000313" key="3">
    <source>
        <dbReference type="Proteomes" id="UP000234503"/>
    </source>
</evidence>
<gene>
    <name evidence="2" type="ORF">CYR32_11590</name>
</gene>
<dbReference type="OrthoDB" id="9795854at2"/>
<dbReference type="EMBL" id="PJZH01000010">
    <property type="protein sequence ID" value="PLR34798.1"/>
    <property type="molecule type" value="Genomic_DNA"/>
</dbReference>
<dbReference type="NCBIfam" id="NF008115">
    <property type="entry name" value="PRK10862.1"/>
    <property type="match status" value="1"/>
</dbReference>
<evidence type="ECO:0000313" key="2">
    <source>
        <dbReference type="EMBL" id="PLR34798.1"/>
    </source>
</evidence>
<dbReference type="InterPro" id="IPR007359">
    <property type="entry name" value="SigmaE_reg_RseC_MucC"/>
</dbReference>
<feature type="transmembrane region" description="Helical" evidence="1">
    <location>
        <begin position="104"/>
        <end position="125"/>
    </location>
</feature>
<dbReference type="Proteomes" id="UP000234503">
    <property type="component" value="Unassembled WGS sequence"/>
</dbReference>
<proteinExistence type="predicted"/>
<dbReference type="Pfam" id="PF04246">
    <property type="entry name" value="RseC_MucC"/>
    <property type="match status" value="1"/>
</dbReference>
<organism evidence="2 3">
    <name type="scientific">Chimaeribacter coloradensis</name>
    <dbReference type="NCBI Taxonomy" id="2060068"/>
    <lineage>
        <taxon>Bacteria</taxon>
        <taxon>Pseudomonadati</taxon>
        <taxon>Pseudomonadota</taxon>
        <taxon>Gammaproteobacteria</taxon>
        <taxon>Enterobacterales</taxon>
        <taxon>Yersiniaceae</taxon>
        <taxon>Chimaeribacter</taxon>
    </lineage>
</organism>
<evidence type="ECO:0000256" key="1">
    <source>
        <dbReference type="SAM" id="Phobius"/>
    </source>
</evidence>
<dbReference type="PIRSF" id="PIRSF004923">
    <property type="entry name" value="RseC"/>
    <property type="match status" value="1"/>
</dbReference>
<keyword evidence="1" id="KW-0812">Transmembrane</keyword>
<reference evidence="2 3" key="1">
    <citation type="submission" date="2017-12" db="EMBL/GenBank/DDBJ databases">
        <title>Characterization of six clinical isolates of Enterochimera gen. nov., a novel genus of the Yersiniaciae family and the three species Enterochimera arupensis sp. nov., Enterochimera coloradensis sp. nov, and Enterochimera californica sp. nov.</title>
        <authorList>
            <person name="Rossi A."/>
            <person name="Fisher M."/>
        </authorList>
    </citation>
    <scope>NUCLEOTIDE SEQUENCE [LARGE SCALE GENOMIC DNA]</scope>
    <source>
        <strain evidence="3">2016-Iso4</strain>
    </source>
</reference>
<keyword evidence="3" id="KW-1185">Reference proteome</keyword>
<keyword evidence="1" id="KW-1133">Transmembrane helix</keyword>
<protein>
    <submittedName>
        <fullName evidence="2">SoxR reducing system protein RseC</fullName>
    </submittedName>
</protein>
<dbReference type="PANTHER" id="PTHR35867:SF1">
    <property type="entry name" value="PROTEIN RSEC"/>
    <property type="match status" value="1"/>
</dbReference>
<dbReference type="AlphaFoldDB" id="A0A2N5E2L1"/>
<name>A0A2N5E2L1_9GAMM</name>
<comment type="caution">
    <text evidence="2">The sequence shown here is derived from an EMBL/GenBank/DDBJ whole genome shotgun (WGS) entry which is preliminary data.</text>
</comment>
<dbReference type="InterPro" id="IPR026268">
    <property type="entry name" value="RseC"/>
</dbReference>
<feature type="transmembrane region" description="Helical" evidence="1">
    <location>
        <begin position="79"/>
        <end position="98"/>
    </location>
</feature>
<keyword evidence="1" id="KW-0472">Membrane</keyword>
<accession>A0A2N5E2L1</accession>
<dbReference type="PANTHER" id="PTHR35867">
    <property type="entry name" value="PROTEIN RSEC"/>
    <property type="match status" value="1"/>
</dbReference>
<dbReference type="RefSeq" id="WP_101824551.1">
    <property type="nucleotide sequence ID" value="NZ_PJZH01000010.1"/>
</dbReference>
<sequence length="155" mass="16541">MMKEWATVISWEKGVALLRCDPQAGCSSCSARGGCGTRTLNKLGPQPDHHLQVEIEQPLEPGQKVELGITEGSLLRSALLVYMTPLAGVLLGGGLMQMGFNSDLFALLGAVIGGTAGFLTARYLAKHTTNEQSYQPVVLQVGLPPTAFRMQNDLS</sequence>